<dbReference type="Proteomes" id="UP000192907">
    <property type="component" value="Unassembled WGS sequence"/>
</dbReference>
<evidence type="ECO:0008006" key="4">
    <source>
        <dbReference type="Google" id="ProtNLM"/>
    </source>
</evidence>
<evidence type="ECO:0000313" key="2">
    <source>
        <dbReference type="EMBL" id="SMF25313.1"/>
    </source>
</evidence>
<accession>A0A1Y6BRL9</accession>
<gene>
    <name evidence="2" type="ORF">SAMN06296036_10859</name>
</gene>
<keyword evidence="3" id="KW-1185">Reference proteome</keyword>
<dbReference type="Gene3D" id="1.10.287.130">
    <property type="match status" value="1"/>
</dbReference>
<proteinExistence type="predicted"/>
<dbReference type="AlphaFoldDB" id="A0A1Y6BRL9"/>
<protein>
    <recommendedName>
        <fullName evidence="4">His Kinase A (Phospho-acceptor) domain-containing protein</fullName>
    </recommendedName>
</protein>
<feature type="transmembrane region" description="Helical" evidence="1">
    <location>
        <begin position="162"/>
        <end position="180"/>
    </location>
</feature>
<keyword evidence="1" id="KW-0472">Membrane</keyword>
<evidence type="ECO:0000313" key="3">
    <source>
        <dbReference type="Proteomes" id="UP000192907"/>
    </source>
</evidence>
<feature type="transmembrane region" description="Helical" evidence="1">
    <location>
        <begin position="79"/>
        <end position="110"/>
    </location>
</feature>
<feature type="transmembrane region" description="Helical" evidence="1">
    <location>
        <begin position="49"/>
        <end position="67"/>
    </location>
</feature>
<sequence length="382" mass="43411">MRYWNFKLDLLPFDTAFKAKLSLIFTLVLSLTLAIIVPLRGAIETPSLMTNSMLNVGLGIICFSGLVSLRKPEATWPRWFLCIGFIICLLSGLFNSGGTDATICLFMYVIPVASSFLIGITATSVFTLFLIFTCSIVYLFFEDMTPSNLLDPVKLSQVRFTYCIVMLSVSWVCACIYETFRQDLINKLILIQDSQPSSIVELNDKGIVLTCNQKFKHDFRISASGKSIVEVFTIVSNQTESYNLRRILCSKFEFTTQDNRVFESQCRPLNDRYLLFIIEKTLEHQRRDLLTQKAKLNGIHSTIATYNHEINNPAAIVLGYLKQMQNGRNLNQQQISGIRIAMERVVEVVHKMNELTEQSSIELTSYSDRSEMVRVSSKESLS</sequence>
<dbReference type="STRING" id="1513793.SAMN06296036_10859"/>
<keyword evidence="1" id="KW-0812">Transmembrane</keyword>
<dbReference type="EMBL" id="FWZT01000008">
    <property type="protein sequence ID" value="SMF25313.1"/>
    <property type="molecule type" value="Genomic_DNA"/>
</dbReference>
<dbReference type="RefSeq" id="WP_132319017.1">
    <property type="nucleotide sequence ID" value="NZ_SLZT01000008.1"/>
</dbReference>
<keyword evidence="1" id="KW-1133">Transmembrane helix</keyword>
<feature type="transmembrane region" description="Helical" evidence="1">
    <location>
        <begin position="116"/>
        <end position="141"/>
    </location>
</feature>
<feature type="transmembrane region" description="Helical" evidence="1">
    <location>
        <begin position="21"/>
        <end position="43"/>
    </location>
</feature>
<evidence type="ECO:0000256" key="1">
    <source>
        <dbReference type="SAM" id="Phobius"/>
    </source>
</evidence>
<name>A0A1Y6BRL9_9BACT</name>
<reference evidence="3" key="1">
    <citation type="submission" date="2017-04" db="EMBL/GenBank/DDBJ databases">
        <authorList>
            <person name="Varghese N."/>
            <person name="Submissions S."/>
        </authorList>
    </citation>
    <scope>NUCLEOTIDE SEQUENCE [LARGE SCALE GENOMIC DNA]</scope>
    <source>
        <strain evidence="3">RKEM611</strain>
    </source>
</reference>
<organism evidence="2 3">
    <name type="scientific">Pseudobacteriovorax antillogorgiicola</name>
    <dbReference type="NCBI Taxonomy" id="1513793"/>
    <lineage>
        <taxon>Bacteria</taxon>
        <taxon>Pseudomonadati</taxon>
        <taxon>Bdellovibrionota</taxon>
        <taxon>Oligoflexia</taxon>
        <taxon>Oligoflexales</taxon>
        <taxon>Pseudobacteriovoracaceae</taxon>
        <taxon>Pseudobacteriovorax</taxon>
    </lineage>
</organism>